<evidence type="ECO:0000256" key="3">
    <source>
        <dbReference type="ARBA" id="ARBA00022448"/>
    </source>
</evidence>
<evidence type="ECO:0000256" key="1">
    <source>
        <dbReference type="ARBA" id="ARBA00004655"/>
    </source>
</evidence>
<dbReference type="Proteomes" id="UP001591681">
    <property type="component" value="Unassembled WGS sequence"/>
</dbReference>
<dbReference type="Gene3D" id="1.20.5.170">
    <property type="match status" value="1"/>
</dbReference>
<evidence type="ECO:0000256" key="6">
    <source>
        <dbReference type="ARBA" id="ARBA00022692"/>
    </source>
</evidence>
<dbReference type="PANTHER" id="PTHR11523">
    <property type="entry name" value="SODIUM/POTASSIUM-DEPENDENT ATPASE BETA SUBUNIT"/>
    <property type="match status" value="1"/>
</dbReference>
<dbReference type="PROSITE" id="PS00390">
    <property type="entry name" value="ATPASE_NA_K_BETA_1"/>
    <property type="match status" value="1"/>
</dbReference>
<keyword evidence="12 18" id="KW-0406">Ion transport</keyword>
<keyword evidence="8" id="KW-0130">Cell adhesion</keyword>
<proteinExistence type="inferred from homology"/>
<keyword evidence="13 18" id="KW-0472">Membrane</keyword>
<evidence type="ECO:0000256" key="4">
    <source>
        <dbReference type="ARBA" id="ARBA00022475"/>
    </source>
</evidence>
<evidence type="ECO:0000256" key="2">
    <source>
        <dbReference type="ARBA" id="ARBA00005876"/>
    </source>
</evidence>
<evidence type="ECO:0000256" key="5">
    <source>
        <dbReference type="ARBA" id="ARBA00022538"/>
    </source>
</evidence>
<reference evidence="19 20" key="1">
    <citation type="submission" date="2024-09" db="EMBL/GenBank/DDBJ databases">
        <title>A chromosome-level genome assembly of Gray's grenadier anchovy, Coilia grayii.</title>
        <authorList>
            <person name="Fu Z."/>
        </authorList>
    </citation>
    <scope>NUCLEOTIDE SEQUENCE [LARGE SCALE GENOMIC DNA]</scope>
    <source>
        <strain evidence="19">G4</strain>
        <tissue evidence="19">Muscle</tissue>
    </source>
</reference>
<dbReference type="Gene3D" id="2.60.40.1660">
    <property type="entry name" value="Na, k-atpase alpha subunit"/>
    <property type="match status" value="1"/>
</dbReference>
<keyword evidence="6 18" id="KW-0812">Transmembrane</keyword>
<feature type="transmembrane region" description="Helical" evidence="18">
    <location>
        <begin position="42"/>
        <end position="66"/>
    </location>
</feature>
<evidence type="ECO:0000256" key="9">
    <source>
        <dbReference type="ARBA" id="ARBA00022958"/>
    </source>
</evidence>
<dbReference type="GO" id="GO:1902600">
    <property type="term" value="P:proton transmembrane transport"/>
    <property type="evidence" value="ECO:0007669"/>
    <property type="project" value="UniProtKB-KW"/>
</dbReference>
<keyword evidence="3 18" id="KW-0813">Transport</keyword>
<evidence type="ECO:0000256" key="16">
    <source>
        <dbReference type="ARBA" id="ARBA00046158"/>
    </source>
</evidence>
<evidence type="ECO:0000256" key="12">
    <source>
        <dbReference type="ARBA" id="ARBA00023065"/>
    </source>
</evidence>
<evidence type="ECO:0000256" key="17">
    <source>
        <dbReference type="ARBA" id="ARBA00047115"/>
    </source>
</evidence>
<keyword evidence="7" id="KW-0375">Hydrogen ion transport</keyword>
<evidence type="ECO:0000256" key="8">
    <source>
        <dbReference type="ARBA" id="ARBA00022889"/>
    </source>
</evidence>
<keyword evidence="4" id="KW-1003">Cell membrane</keyword>
<dbReference type="PANTHER" id="PTHR11523:SF11">
    <property type="entry name" value="POTASSIUM-TRANSPORTING ATPASE SUBUNIT BETA"/>
    <property type="match status" value="1"/>
</dbReference>
<comment type="subcellular location">
    <subcellularLocation>
        <location evidence="1">Apical cell membrane</location>
        <topology evidence="1">Single-pass type II membrane protein</topology>
    </subcellularLocation>
    <subcellularLocation>
        <location evidence="18">Membrane</location>
    </subcellularLocation>
</comment>
<comment type="caution">
    <text evidence="19">The sequence shown here is derived from an EMBL/GenBank/DDBJ whole genome shotgun (WGS) entry which is preliminary data.</text>
</comment>
<sequence length="292" mass="33535">MATLKEKRTCGQRCEDFGRFVWNPDHGTFMGRTPVRWVYISLYYVAFYVVMTALFALAIYVLMYTLDPYAPDYQDRLPSPGVMVWPDVYNEEDLELVYNTSEKRSWTRMSRCLKDFLGPYNDTLQEHCHTMHKCTPGHYNLQASFDAPGHTKWSCPFLQSMLGECSGLDDPSFGYNGTNPCVIIKMNRIINFLPNNGTDTPPYVNCTTLEGHENVAGMTFFPINGTFDLSYFPYYGKKAQPSYMNPLVAVKFHLVGQRSAKIQCRVVARNIAYQNFYDPYEGKVVFKIEATS</sequence>
<dbReference type="InterPro" id="IPR038702">
    <property type="entry name" value="Na/K_ATPase_sub_beta_sf"/>
</dbReference>
<keyword evidence="5" id="KW-0633">Potassium transport</keyword>
<dbReference type="FunFam" id="1.20.5.170:FF:000061">
    <property type="entry name" value="Sodium/potassium-transporting ATPase subunit beta"/>
    <property type="match status" value="1"/>
</dbReference>
<keyword evidence="20" id="KW-1185">Reference proteome</keyword>
<dbReference type="NCBIfam" id="TIGR01107">
    <property type="entry name" value="Na_K_ATPase_bet"/>
    <property type="match status" value="1"/>
</dbReference>
<keyword evidence="14" id="KW-1015">Disulfide bond</keyword>
<dbReference type="GO" id="GO:0016324">
    <property type="term" value="C:apical plasma membrane"/>
    <property type="evidence" value="ECO:0007669"/>
    <property type="project" value="UniProtKB-SubCell"/>
</dbReference>
<evidence type="ECO:0000256" key="13">
    <source>
        <dbReference type="ARBA" id="ARBA00023136"/>
    </source>
</evidence>
<keyword evidence="9" id="KW-0630">Potassium</keyword>
<evidence type="ECO:0000256" key="14">
    <source>
        <dbReference type="ARBA" id="ARBA00023157"/>
    </source>
</evidence>
<keyword evidence="15" id="KW-0325">Glycoprotein</keyword>
<dbReference type="GO" id="GO:0006813">
    <property type="term" value="P:potassium ion transport"/>
    <property type="evidence" value="ECO:0007669"/>
    <property type="project" value="UniProtKB-KW"/>
</dbReference>
<dbReference type="AlphaFoldDB" id="A0ABD1JJT6"/>
<comment type="subunit">
    <text evidence="17">The ATPase pump is composed of two subunits: alpha (catalytic) and beta (regulatory). Interacts with alpha subunit ATP12A; this interaction is required for the formation of a functionally active pump and targeting at the plasma membrane. Interacts (via N-terminus) with alpha subunit ATP4A (via the P-domain).</text>
</comment>
<evidence type="ECO:0000256" key="10">
    <source>
        <dbReference type="ARBA" id="ARBA00022968"/>
    </source>
</evidence>
<dbReference type="GO" id="GO:0007155">
    <property type="term" value="P:cell adhesion"/>
    <property type="evidence" value="ECO:0007669"/>
    <property type="project" value="UniProtKB-KW"/>
</dbReference>
<dbReference type="Pfam" id="PF00287">
    <property type="entry name" value="Na_K-ATPase"/>
    <property type="match status" value="1"/>
</dbReference>
<gene>
    <name evidence="19" type="ORF">ACEWY4_016244</name>
</gene>
<comment type="function">
    <text evidence="16">The beta subunit of the gastric H(+)/K(+) ATPase pump which transports H(+) ions in exchange for K(+) ions across the apical membrane of parietal cells. Plays a structural and regulatory role in the assembly and membrane targeting of a functionally active pump. Within a transport cycle, the transfer of a H(+) ion across the membrane is coupled to ATP hydrolysis and is associated with a transient phosphorylation of the alpha subunit that shifts the pump conformation from inward-facing (E1) to outward-facing state (E2). Interacts with the phosphorylation domain of the alpha subunit and functions as a ratchet, stabilizing the lumenal-open E2 conformation and preventing the reverse reaction of the transport cycle.</text>
</comment>
<evidence type="ECO:0000256" key="18">
    <source>
        <dbReference type="RuleBase" id="RU362099"/>
    </source>
</evidence>
<organism evidence="19 20">
    <name type="scientific">Coilia grayii</name>
    <name type="common">Gray's grenadier anchovy</name>
    <dbReference type="NCBI Taxonomy" id="363190"/>
    <lineage>
        <taxon>Eukaryota</taxon>
        <taxon>Metazoa</taxon>
        <taxon>Chordata</taxon>
        <taxon>Craniata</taxon>
        <taxon>Vertebrata</taxon>
        <taxon>Euteleostomi</taxon>
        <taxon>Actinopterygii</taxon>
        <taxon>Neopterygii</taxon>
        <taxon>Teleostei</taxon>
        <taxon>Clupei</taxon>
        <taxon>Clupeiformes</taxon>
        <taxon>Clupeoidei</taxon>
        <taxon>Engraulidae</taxon>
        <taxon>Coilinae</taxon>
        <taxon>Coilia</taxon>
    </lineage>
</organism>
<comment type="function">
    <text evidence="18">This is the non-catalytic component of the active enzyme, which catalyzes the hydrolysis of ATP coupled with the exchange of Na(+) and K(+) ions across the plasma membrane.</text>
</comment>
<evidence type="ECO:0000313" key="20">
    <source>
        <dbReference type="Proteomes" id="UP001591681"/>
    </source>
</evidence>
<accession>A0ABD1JJT6</accession>
<name>A0ABD1JJT6_9TELE</name>
<evidence type="ECO:0000313" key="19">
    <source>
        <dbReference type="EMBL" id="KAL2087416.1"/>
    </source>
</evidence>
<keyword evidence="10" id="KW-0735">Signal-anchor</keyword>
<evidence type="ECO:0000256" key="15">
    <source>
        <dbReference type="ARBA" id="ARBA00023180"/>
    </source>
</evidence>
<comment type="similarity">
    <text evidence="2 18">Belongs to the X(+)/potassium ATPases subunit beta family.</text>
</comment>
<dbReference type="EMBL" id="JBHFQA010000014">
    <property type="protein sequence ID" value="KAL2087416.1"/>
    <property type="molecule type" value="Genomic_DNA"/>
</dbReference>
<evidence type="ECO:0000256" key="11">
    <source>
        <dbReference type="ARBA" id="ARBA00022989"/>
    </source>
</evidence>
<protein>
    <recommendedName>
        <fullName evidence="18">Sodium/potassium-transporting ATPase subunit beta</fullName>
    </recommendedName>
</protein>
<evidence type="ECO:0000256" key="7">
    <source>
        <dbReference type="ARBA" id="ARBA00022781"/>
    </source>
</evidence>
<dbReference type="InterPro" id="IPR000402">
    <property type="entry name" value="Na/K_ATPase_sub_beta"/>
</dbReference>
<keyword evidence="11 18" id="KW-1133">Transmembrane helix</keyword>